<dbReference type="InterPro" id="IPR006135">
    <property type="entry name" value="T3SS_substrate_exporter"/>
</dbReference>
<protein>
    <submittedName>
        <fullName evidence="9">EscU/YscU/HrcU family type III secretion system export apparatus switch protein</fullName>
    </submittedName>
</protein>
<feature type="transmembrane region" description="Helical" evidence="8">
    <location>
        <begin position="134"/>
        <end position="154"/>
    </location>
</feature>
<comment type="subcellular location">
    <subcellularLocation>
        <location evidence="1">Cell membrane</location>
        <topology evidence="1">Multi-pass membrane protein</topology>
    </subcellularLocation>
</comment>
<dbReference type="GO" id="GO:0009306">
    <property type="term" value="P:protein secretion"/>
    <property type="evidence" value="ECO:0007669"/>
    <property type="project" value="InterPro"/>
</dbReference>
<dbReference type="SUPFAM" id="SSF160544">
    <property type="entry name" value="EscU C-terminal domain-like"/>
    <property type="match status" value="1"/>
</dbReference>
<evidence type="ECO:0000313" key="9">
    <source>
        <dbReference type="EMBL" id="QHB33873.1"/>
    </source>
</evidence>
<dbReference type="InterPro" id="IPR006307">
    <property type="entry name" value="BsaZ-like"/>
</dbReference>
<proteinExistence type="inferred from homology"/>
<name>A0A857F2H9_9GAMM</name>
<keyword evidence="6" id="KW-0843">Virulence</keyword>
<dbReference type="PRINTS" id="PR00950">
    <property type="entry name" value="TYPE3IMSPROT"/>
</dbReference>
<sequence>MAEKTEKPTDKKIRDSAKKGQSFKSKDMVAAVVLVAGAFAISGFSSLFGLGSLLQKILLSPSSIGVEALLDELYSLFLQAVVPVLLACFLPGAIISLLQSRFRLATEALKIDFSHLNPISGFKKIFSLRSLKELVKAFLYLLVFSISAILFFILWRQEIFMLYRTTINGMIGQWAHLCITFIIVFLAVALLILLIDTMTEFFLFMKDLKMEKQEVKKERKDNDGDPHIKSTRRGLHQELLSEEIKSNVRDSTFIMANPTHIAMAIYFNTDIAPLPFIMMKNRGLQAKAIITYAEQQGVPVVRDIPLARQLWRNYRKDSFIDEQGLDDVMQIINWLIRIELESMGIDVDAALKQLEENHAAQQACASETDDSQHH</sequence>
<evidence type="ECO:0000256" key="2">
    <source>
        <dbReference type="ARBA" id="ARBA00010690"/>
    </source>
</evidence>
<evidence type="ECO:0000256" key="6">
    <source>
        <dbReference type="ARBA" id="ARBA00023026"/>
    </source>
</evidence>
<dbReference type="NCBIfam" id="TIGR01404">
    <property type="entry name" value="FlhB_rel_III"/>
    <property type="match status" value="1"/>
</dbReference>
<dbReference type="RefSeq" id="WP_145554764.1">
    <property type="nucleotide sequence ID" value="NZ_CABHYN010000016.1"/>
</dbReference>
<gene>
    <name evidence="9" type="ORF">F0T03_18040</name>
</gene>
<feature type="transmembrane region" description="Helical" evidence="8">
    <location>
        <begin position="28"/>
        <end position="54"/>
    </location>
</feature>
<dbReference type="Pfam" id="PF01312">
    <property type="entry name" value="Bac_export_2"/>
    <property type="match status" value="1"/>
</dbReference>
<evidence type="ECO:0000256" key="3">
    <source>
        <dbReference type="ARBA" id="ARBA00022475"/>
    </source>
</evidence>
<organism evidence="9 10">
    <name type="scientific">Yersinia canariae</name>
    <dbReference type="NCBI Taxonomy" id="2607663"/>
    <lineage>
        <taxon>Bacteria</taxon>
        <taxon>Pseudomonadati</taxon>
        <taxon>Pseudomonadota</taxon>
        <taxon>Gammaproteobacteria</taxon>
        <taxon>Enterobacterales</taxon>
        <taxon>Yersiniaceae</taxon>
        <taxon>Yersinia</taxon>
    </lineage>
</organism>
<reference evidence="10" key="1">
    <citation type="submission" date="2019-09" db="EMBL/GenBank/DDBJ databases">
        <title>Yersinia canariae sp. nov., isolated from a human yersiniosis case.</title>
        <authorList>
            <person name="Nguyen S.V."/>
            <person name="Greig D."/>
            <person name="Hurley D."/>
            <person name="Cao Y."/>
            <person name="McCabe E."/>
            <person name="Mitchell M."/>
            <person name="Jenkins C."/>
            <person name="Fanning S."/>
        </authorList>
    </citation>
    <scope>NUCLEOTIDE SEQUENCE [LARGE SCALE GENOMIC DNA]</scope>
    <source>
        <strain evidence="10">NCTC 14382</strain>
    </source>
</reference>
<accession>A0A857F2H9</accession>
<feature type="transmembrane region" description="Helical" evidence="8">
    <location>
        <begin position="174"/>
        <end position="195"/>
    </location>
</feature>
<dbReference type="KEGG" id="yca:F0T03_18040"/>
<evidence type="ECO:0000256" key="1">
    <source>
        <dbReference type="ARBA" id="ARBA00004651"/>
    </source>
</evidence>
<keyword evidence="3" id="KW-1003">Cell membrane</keyword>
<evidence type="ECO:0000256" key="8">
    <source>
        <dbReference type="SAM" id="Phobius"/>
    </source>
</evidence>
<dbReference type="PANTHER" id="PTHR30531">
    <property type="entry name" value="FLAGELLAR BIOSYNTHETIC PROTEIN FLHB"/>
    <property type="match status" value="1"/>
</dbReference>
<keyword evidence="5 8" id="KW-1133">Transmembrane helix</keyword>
<keyword evidence="4 8" id="KW-0812">Transmembrane</keyword>
<dbReference type="EMBL" id="CP043727">
    <property type="protein sequence ID" value="QHB33873.1"/>
    <property type="molecule type" value="Genomic_DNA"/>
</dbReference>
<dbReference type="AlphaFoldDB" id="A0A857F2H9"/>
<evidence type="ECO:0000256" key="5">
    <source>
        <dbReference type="ARBA" id="ARBA00022989"/>
    </source>
</evidence>
<keyword evidence="10" id="KW-1185">Reference proteome</keyword>
<dbReference type="Proteomes" id="UP000464402">
    <property type="component" value="Chromosome"/>
</dbReference>
<dbReference type="NCBIfam" id="NF006017">
    <property type="entry name" value="PRK08156.1"/>
    <property type="match status" value="1"/>
</dbReference>
<dbReference type="Gene3D" id="3.40.1690.10">
    <property type="entry name" value="secretion proteins EscU"/>
    <property type="match status" value="1"/>
</dbReference>
<evidence type="ECO:0000256" key="4">
    <source>
        <dbReference type="ARBA" id="ARBA00022692"/>
    </source>
</evidence>
<evidence type="ECO:0000313" key="10">
    <source>
        <dbReference type="Proteomes" id="UP000464402"/>
    </source>
</evidence>
<comment type="similarity">
    <text evidence="2">Belongs to the type III secretion exporter family.</text>
</comment>
<dbReference type="InterPro" id="IPR029025">
    <property type="entry name" value="T3SS_substrate_exporter_C"/>
</dbReference>
<keyword evidence="7 8" id="KW-0472">Membrane</keyword>
<evidence type="ECO:0000256" key="7">
    <source>
        <dbReference type="ARBA" id="ARBA00023136"/>
    </source>
</evidence>
<feature type="transmembrane region" description="Helical" evidence="8">
    <location>
        <begin position="74"/>
        <end position="98"/>
    </location>
</feature>
<dbReference type="PANTHER" id="PTHR30531:SF14">
    <property type="entry name" value="SURFACE PRESENTATION OF ANTIGENS PROTEIN SPAS"/>
    <property type="match status" value="1"/>
</dbReference>
<dbReference type="GO" id="GO:0005886">
    <property type="term" value="C:plasma membrane"/>
    <property type="evidence" value="ECO:0007669"/>
    <property type="project" value="UniProtKB-SubCell"/>
</dbReference>